<accession>A0ACB7RXB3</accession>
<sequence>MLTPMYPALQDHGNSALRRGKLAVAPAMSSSEDVNAKPGTAKAPSTSVTKVAITGEGVTRVCNALAVNMSKQLLRIKAPSKPDDIQDNIVFSPLAVSSALTMVLAGTSGPTSRQLSAALNGADARTVHEQFRHVFNELGRIDGGIALSLANRLYADDRFRPLGGYQTTLDRCYKSTIESEHFHTDPEACRSSINACVERTTCFCIKELLPQGSLDSSTVLALVSALYFKGRWDTPFDPSRTVPGDFHESRTRVVRTRMMSGDAPARLNRYCDGLVGHALDVAYKGSGGRFSMTLMVPDQLDGLCTLVESLTPERLDNILRGFDPQQDVQLELPRFKLEDTTDLRVVLQAMGVKDLFDPNLAEFSGFSARGDALKQDSGTQTKGLALSVAMHKAFIEVNEEGVETEAPKDTRQTRGSFLTDPGGYTDTGAPYSPSHNARSRGLLRYRQETPHGPGLVEELHPSLPRNRWPVFYPGAWQYGERVASVSLCVTLPTQEEPALGEFAESRRKDGVIEGQGSSTCSRPLGGRLPAVQSGPHRFELAPPLANTSLTNLSGRGPKQHLL</sequence>
<comment type="caution">
    <text evidence="1">The sequence shown here is derived from an EMBL/GenBank/DDBJ whole genome shotgun (WGS) entry which is preliminary data.</text>
</comment>
<protein>
    <submittedName>
        <fullName evidence="1">Uncharacterized protein</fullName>
    </submittedName>
</protein>
<dbReference type="Proteomes" id="UP000821845">
    <property type="component" value="Chromosome 7"/>
</dbReference>
<organism evidence="1 2">
    <name type="scientific">Hyalomma asiaticum</name>
    <name type="common">Tick</name>
    <dbReference type="NCBI Taxonomy" id="266040"/>
    <lineage>
        <taxon>Eukaryota</taxon>
        <taxon>Metazoa</taxon>
        <taxon>Ecdysozoa</taxon>
        <taxon>Arthropoda</taxon>
        <taxon>Chelicerata</taxon>
        <taxon>Arachnida</taxon>
        <taxon>Acari</taxon>
        <taxon>Parasitiformes</taxon>
        <taxon>Ixodida</taxon>
        <taxon>Ixodoidea</taxon>
        <taxon>Ixodidae</taxon>
        <taxon>Hyalomminae</taxon>
        <taxon>Hyalomma</taxon>
    </lineage>
</organism>
<proteinExistence type="predicted"/>
<keyword evidence="2" id="KW-1185">Reference proteome</keyword>
<gene>
    <name evidence="1" type="ORF">HPB50_018389</name>
</gene>
<evidence type="ECO:0000313" key="1">
    <source>
        <dbReference type="EMBL" id="KAH6926426.1"/>
    </source>
</evidence>
<reference evidence="1" key="1">
    <citation type="submission" date="2020-05" db="EMBL/GenBank/DDBJ databases">
        <title>Large-scale comparative analyses of tick genomes elucidate their genetic diversity and vector capacities.</title>
        <authorList>
            <person name="Jia N."/>
            <person name="Wang J."/>
            <person name="Shi W."/>
            <person name="Du L."/>
            <person name="Sun Y."/>
            <person name="Zhan W."/>
            <person name="Jiang J."/>
            <person name="Wang Q."/>
            <person name="Zhang B."/>
            <person name="Ji P."/>
            <person name="Sakyi L.B."/>
            <person name="Cui X."/>
            <person name="Yuan T."/>
            <person name="Jiang B."/>
            <person name="Yang W."/>
            <person name="Lam T.T.-Y."/>
            <person name="Chang Q."/>
            <person name="Ding S."/>
            <person name="Wang X."/>
            <person name="Zhu J."/>
            <person name="Ruan X."/>
            <person name="Zhao L."/>
            <person name="Wei J."/>
            <person name="Que T."/>
            <person name="Du C."/>
            <person name="Cheng J."/>
            <person name="Dai P."/>
            <person name="Han X."/>
            <person name="Huang E."/>
            <person name="Gao Y."/>
            <person name="Liu J."/>
            <person name="Shao H."/>
            <person name="Ye R."/>
            <person name="Li L."/>
            <person name="Wei W."/>
            <person name="Wang X."/>
            <person name="Wang C."/>
            <person name="Yang T."/>
            <person name="Huo Q."/>
            <person name="Li W."/>
            <person name="Guo W."/>
            <person name="Chen H."/>
            <person name="Zhou L."/>
            <person name="Ni X."/>
            <person name="Tian J."/>
            <person name="Zhou Y."/>
            <person name="Sheng Y."/>
            <person name="Liu T."/>
            <person name="Pan Y."/>
            <person name="Xia L."/>
            <person name="Li J."/>
            <person name="Zhao F."/>
            <person name="Cao W."/>
        </authorList>
    </citation>
    <scope>NUCLEOTIDE SEQUENCE</scope>
    <source>
        <strain evidence="1">Hyas-2018</strain>
    </source>
</reference>
<dbReference type="EMBL" id="CM023487">
    <property type="protein sequence ID" value="KAH6926426.1"/>
    <property type="molecule type" value="Genomic_DNA"/>
</dbReference>
<name>A0ACB7RXB3_HYAAI</name>
<evidence type="ECO:0000313" key="2">
    <source>
        <dbReference type="Proteomes" id="UP000821845"/>
    </source>
</evidence>